<keyword evidence="1" id="KW-1133">Transmembrane helix</keyword>
<sequence>MNLVSKSPKSRLAHRGLQALIGAVIAAPLGYGFGSYLADLDKAGAASDLKLVWSDVLALLLAAMMIATGLITLLMSLSRRALGRQINPEEVRPATSAQAVFYAQNGLVLLLAGVMMGVPVLVPILFAPLSPMLASAAMAGLIALLLVQTAGNIAIWVRSDEFMRRAMSESAAVSFAIL</sequence>
<gene>
    <name evidence="2" type="ORF">B7Z12_21595</name>
</gene>
<keyword evidence="1" id="KW-0472">Membrane</keyword>
<dbReference type="AlphaFoldDB" id="A0A258CQT9"/>
<dbReference type="EMBL" id="NCDQ01000654">
    <property type="protein sequence ID" value="OYW97461.1"/>
    <property type="molecule type" value="Genomic_DNA"/>
</dbReference>
<protein>
    <submittedName>
        <fullName evidence="2">Uncharacterized protein</fullName>
    </submittedName>
</protein>
<feature type="transmembrane region" description="Helical" evidence="1">
    <location>
        <begin position="56"/>
        <end position="78"/>
    </location>
</feature>
<accession>A0A258CQT9</accession>
<name>A0A258CQT9_CAUVI</name>
<feature type="transmembrane region" description="Helical" evidence="1">
    <location>
        <begin position="12"/>
        <end position="36"/>
    </location>
</feature>
<organism evidence="2 3">
    <name type="scientific">Caulobacter vibrioides</name>
    <name type="common">Caulobacter crescentus</name>
    <dbReference type="NCBI Taxonomy" id="155892"/>
    <lineage>
        <taxon>Bacteria</taxon>
        <taxon>Pseudomonadati</taxon>
        <taxon>Pseudomonadota</taxon>
        <taxon>Alphaproteobacteria</taxon>
        <taxon>Caulobacterales</taxon>
        <taxon>Caulobacteraceae</taxon>
        <taxon>Caulobacter</taxon>
    </lineage>
</organism>
<feature type="non-terminal residue" evidence="2">
    <location>
        <position position="178"/>
    </location>
</feature>
<feature type="transmembrane region" description="Helical" evidence="1">
    <location>
        <begin position="99"/>
        <end position="126"/>
    </location>
</feature>
<keyword evidence="1" id="KW-0812">Transmembrane</keyword>
<evidence type="ECO:0000313" key="2">
    <source>
        <dbReference type="EMBL" id="OYW97461.1"/>
    </source>
</evidence>
<evidence type="ECO:0000313" key="3">
    <source>
        <dbReference type="Proteomes" id="UP000215616"/>
    </source>
</evidence>
<reference evidence="2 3" key="1">
    <citation type="submission" date="2017-03" db="EMBL/GenBank/DDBJ databases">
        <title>Lifting the veil on microbial sulfur biogeochemistry in mining wastewaters.</title>
        <authorList>
            <person name="Kantor R.S."/>
            <person name="Colenbrander Nelson T."/>
            <person name="Marshall S."/>
            <person name="Bennett D."/>
            <person name="Apte S."/>
            <person name="Camacho D."/>
            <person name="Thomas B.C."/>
            <person name="Warren L.A."/>
            <person name="Banfield J.F."/>
        </authorList>
    </citation>
    <scope>NUCLEOTIDE SEQUENCE [LARGE SCALE GENOMIC DNA]</scope>
    <source>
        <strain evidence="2">32-67-7</strain>
    </source>
</reference>
<proteinExistence type="predicted"/>
<evidence type="ECO:0000256" key="1">
    <source>
        <dbReference type="SAM" id="Phobius"/>
    </source>
</evidence>
<feature type="transmembrane region" description="Helical" evidence="1">
    <location>
        <begin position="132"/>
        <end position="157"/>
    </location>
</feature>
<comment type="caution">
    <text evidence="2">The sequence shown here is derived from an EMBL/GenBank/DDBJ whole genome shotgun (WGS) entry which is preliminary data.</text>
</comment>
<dbReference type="Proteomes" id="UP000215616">
    <property type="component" value="Unassembled WGS sequence"/>
</dbReference>